<dbReference type="InterPro" id="IPR015421">
    <property type="entry name" value="PyrdxlP-dep_Trfase_major"/>
</dbReference>
<evidence type="ECO:0000313" key="11">
    <source>
        <dbReference type="Proteomes" id="UP000051160"/>
    </source>
</evidence>
<keyword evidence="2 8" id="KW-0032">Aminotransferase</keyword>
<dbReference type="InterPro" id="IPR006323">
    <property type="entry name" value="Phosphonoacetald_hydro"/>
</dbReference>
<dbReference type="EC" id="3.11.1.1" evidence="7"/>
<comment type="similarity">
    <text evidence="7">Belongs to the HAD-like hydrolase superfamily. PhnX family.</text>
</comment>
<comment type="cofactor">
    <cofactor evidence="1 8">
        <name>pyridoxal 5'-phosphate</name>
        <dbReference type="ChEBI" id="CHEBI:597326"/>
    </cofactor>
</comment>
<evidence type="ECO:0000256" key="3">
    <source>
        <dbReference type="ARBA" id="ARBA00022679"/>
    </source>
</evidence>
<dbReference type="Pfam" id="PF00266">
    <property type="entry name" value="Aminotran_5"/>
    <property type="match status" value="1"/>
</dbReference>
<evidence type="ECO:0000256" key="7">
    <source>
        <dbReference type="HAMAP-Rule" id="MF_01375"/>
    </source>
</evidence>
<evidence type="ECO:0000256" key="2">
    <source>
        <dbReference type="ARBA" id="ARBA00022576"/>
    </source>
</evidence>
<dbReference type="AlphaFoldDB" id="A0A0R1M0V4"/>
<proteinExistence type="inferred from homology"/>
<dbReference type="Gene3D" id="1.10.150.240">
    <property type="entry name" value="Putative phosphatase, domain 2"/>
    <property type="match status" value="1"/>
</dbReference>
<reference evidence="10 11" key="1">
    <citation type="journal article" date="2015" name="Genome Announc.">
        <title>Expanding the biotechnology potential of lactobacilli through comparative genomics of 213 strains and associated genera.</title>
        <authorList>
            <person name="Sun Z."/>
            <person name="Harris H.M."/>
            <person name="McCann A."/>
            <person name="Guo C."/>
            <person name="Argimon S."/>
            <person name="Zhang W."/>
            <person name="Yang X."/>
            <person name="Jeffery I.B."/>
            <person name="Cooney J.C."/>
            <person name="Kagawa T.F."/>
            <person name="Liu W."/>
            <person name="Song Y."/>
            <person name="Salvetti E."/>
            <person name="Wrobel A."/>
            <person name="Rasinkangas P."/>
            <person name="Parkhill J."/>
            <person name="Rea M.C."/>
            <person name="O'Sullivan O."/>
            <person name="Ritari J."/>
            <person name="Douillard F.P."/>
            <person name="Paul Ross R."/>
            <person name="Yang R."/>
            <person name="Briner A.E."/>
            <person name="Felis G.E."/>
            <person name="de Vos W.M."/>
            <person name="Barrangou R."/>
            <person name="Klaenhammer T.R."/>
            <person name="Caufield P.W."/>
            <person name="Cui Y."/>
            <person name="Zhang H."/>
            <person name="O'Toole P.W."/>
        </authorList>
    </citation>
    <scope>NUCLEOTIDE SEQUENCE [LARGE SCALE GENOMIC DNA]</scope>
    <source>
        <strain evidence="10 11">DSM 19909</strain>
    </source>
</reference>
<keyword evidence="7" id="KW-0378">Hydrolase</keyword>
<dbReference type="GO" id="GO:0019700">
    <property type="term" value="P:organic phosphonate catabolic process"/>
    <property type="evidence" value="ECO:0007669"/>
    <property type="project" value="UniProtKB-UniRule"/>
</dbReference>
<dbReference type="SFLD" id="SFLDS00003">
    <property type="entry name" value="Haloacid_Dehalogenase"/>
    <property type="match status" value="1"/>
</dbReference>
<dbReference type="InterPro" id="IPR023198">
    <property type="entry name" value="PGP-like_dom2"/>
</dbReference>
<dbReference type="InterPro" id="IPR000192">
    <property type="entry name" value="Aminotrans_V_dom"/>
</dbReference>
<dbReference type="PANTHER" id="PTHR42778:SF1">
    <property type="entry name" value="2-AMINOETHYLPHOSPHONATE--PYRUVATE TRANSAMINASE"/>
    <property type="match status" value="1"/>
</dbReference>
<evidence type="ECO:0000313" key="10">
    <source>
        <dbReference type="EMBL" id="KRK97591.1"/>
    </source>
</evidence>
<dbReference type="InterPro" id="IPR012703">
    <property type="entry name" value="NH2EtPonate_pyrv_transaminase"/>
</dbReference>
<keyword evidence="7" id="KW-0704">Schiff base</keyword>
<dbReference type="EMBL" id="AZEE01000029">
    <property type="protein sequence ID" value="KRK97591.1"/>
    <property type="molecule type" value="Genomic_DNA"/>
</dbReference>
<dbReference type="HAMAP" id="MF_01375">
    <property type="entry name" value="PhnX"/>
    <property type="match status" value="1"/>
</dbReference>
<comment type="similarity">
    <text evidence="8">Belongs to the class-V pyridoxal-phosphate-dependent aminotransferase family. PhnW subfamily.</text>
</comment>
<dbReference type="NCBIfam" id="TIGR02326">
    <property type="entry name" value="transamin_PhnW"/>
    <property type="match status" value="1"/>
</dbReference>
<dbReference type="GO" id="GO:0000287">
    <property type="term" value="F:magnesium ion binding"/>
    <property type="evidence" value="ECO:0007669"/>
    <property type="project" value="UniProtKB-UniRule"/>
</dbReference>
<dbReference type="SUPFAM" id="SSF53383">
    <property type="entry name" value="PLP-dependent transferases"/>
    <property type="match status" value="1"/>
</dbReference>
<evidence type="ECO:0000256" key="5">
    <source>
        <dbReference type="ARBA" id="ARBA00023317"/>
    </source>
</evidence>
<dbReference type="NCBIfam" id="TIGR01422">
    <property type="entry name" value="phosphonatase"/>
    <property type="match status" value="1"/>
</dbReference>
<dbReference type="InterPro" id="IPR036412">
    <property type="entry name" value="HAD-like_sf"/>
</dbReference>
<name>A0A0R1M0V4_9LACO</name>
<dbReference type="HAMAP" id="MF_01376">
    <property type="entry name" value="PhnW_aminotrans_5"/>
    <property type="match status" value="1"/>
</dbReference>
<comment type="function">
    <text evidence="8">Involved in phosphonate degradation.</text>
</comment>
<dbReference type="NCBIfam" id="NF010006">
    <property type="entry name" value="PRK13479.1"/>
    <property type="match status" value="1"/>
</dbReference>
<keyword evidence="5 8" id="KW-0670">Pyruvate</keyword>
<evidence type="ECO:0000259" key="9">
    <source>
        <dbReference type="Pfam" id="PF00266"/>
    </source>
</evidence>
<dbReference type="Proteomes" id="UP000051160">
    <property type="component" value="Unassembled WGS sequence"/>
</dbReference>
<feature type="modified residue" description="N6-(pyridoxal phosphate)lysine" evidence="8">
    <location>
        <position position="453"/>
    </location>
</feature>
<keyword evidence="7" id="KW-0479">Metal-binding</keyword>
<dbReference type="InterPro" id="IPR015424">
    <property type="entry name" value="PyrdxlP-dep_Trfase"/>
</dbReference>
<feature type="active site" description="Schiff-base intermediate with substrate" evidence="7">
    <location>
        <position position="49"/>
    </location>
</feature>
<dbReference type="Gene3D" id="3.40.640.10">
    <property type="entry name" value="Type I PLP-dependent aspartate aminotransferase-like (Major domain)"/>
    <property type="match status" value="1"/>
</dbReference>
<evidence type="ECO:0000256" key="4">
    <source>
        <dbReference type="ARBA" id="ARBA00022898"/>
    </source>
</evidence>
<evidence type="ECO:0000256" key="8">
    <source>
        <dbReference type="HAMAP-Rule" id="MF_01376"/>
    </source>
</evidence>
<dbReference type="GO" id="GO:0047304">
    <property type="term" value="F:2-aminoethylphosphonate-pyruvate transaminase activity"/>
    <property type="evidence" value="ECO:0007669"/>
    <property type="project" value="UniProtKB-UniRule"/>
</dbReference>
<dbReference type="STRING" id="1423776.FD04_GL001624"/>
<dbReference type="Pfam" id="PF00702">
    <property type="entry name" value="Hydrolase"/>
    <property type="match status" value="1"/>
</dbReference>
<comment type="catalytic activity">
    <reaction evidence="6 8">
        <text>(2-aminoethyl)phosphonate + pyruvate = phosphonoacetaldehyde + L-alanine</text>
        <dbReference type="Rhea" id="RHEA:17021"/>
        <dbReference type="ChEBI" id="CHEBI:15361"/>
        <dbReference type="ChEBI" id="CHEBI:57418"/>
        <dbReference type="ChEBI" id="CHEBI:57972"/>
        <dbReference type="ChEBI" id="CHEBI:58383"/>
        <dbReference type="EC" id="2.6.1.37"/>
    </reaction>
</comment>
<feature type="domain" description="Aminotransferase class V" evidence="9">
    <location>
        <begin position="313"/>
        <end position="589"/>
    </location>
</feature>
<evidence type="ECO:0000256" key="1">
    <source>
        <dbReference type="ARBA" id="ARBA00001933"/>
    </source>
</evidence>
<keyword evidence="3 8" id="KW-0808">Transferase</keyword>
<dbReference type="EC" id="2.6.1.37" evidence="8"/>
<dbReference type="InterPro" id="IPR023214">
    <property type="entry name" value="HAD_sf"/>
</dbReference>
<dbReference type="Gene3D" id="3.40.50.1000">
    <property type="entry name" value="HAD superfamily/HAD-like"/>
    <property type="match status" value="1"/>
</dbReference>
<dbReference type="OrthoDB" id="389074at2"/>
<dbReference type="SUPFAM" id="SSF56784">
    <property type="entry name" value="HAD-like"/>
    <property type="match status" value="1"/>
</dbReference>
<organism evidence="10 11">
    <name type="scientific">Secundilactobacillus odoratitofui DSM 19909 = JCM 15043</name>
    <dbReference type="NCBI Taxonomy" id="1423776"/>
    <lineage>
        <taxon>Bacteria</taxon>
        <taxon>Bacillati</taxon>
        <taxon>Bacillota</taxon>
        <taxon>Bacilli</taxon>
        <taxon>Lactobacillales</taxon>
        <taxon>Lactobacillaceae</taxon>
        <taxon>Secundilactobacillus</taxon>
    </lineage>
</organism>
<feature type="binding site" evidence="7">
    <location>
        <position position="10"/>
    </location>
    <ligand>
        <name>Mg(2+)</name>
        <dbReference type="ChEBI" id="CHEBI:18420"/>
    </ligand>
</feature>
<feature type="binding site" evidence="7">
    <location>
        <position position="8"/>
    </location>
    <ligand>
        <name>Mg(2+)</name>
        <dbReference type="ChEBI" id="CHEBI:18420"/>
    </ligand>
</feature>
<dbReference type="PATRIC" id="fig|1423776.4.peg.1644"/>
<keyword evidence="11" id="KW-1185">Reference proteome</keyword>
<dbReference type="SFLD" id="SFLDG01129">
    <property type="entry name" value="C1.5:_HAD__Beta-PGM__Phosphata"/>
    <property type="match status" value="1"/>
</dbReference>
<protein>
    <recommendedName>
        <fullName evidence="7 8">Multifunctional fusion protein</fullName>
    </recommendedName>
    <domain>
        <recommendedName>
            <fullName evidence="8">2-aminoethylphosphonate--pyruvate transaminase</fullName>
            <ecNumber evidence="8">2.6.1.37</ecNumber>
        </recommendedName>
        <alternativeName>
            <fullName evidence="8">2-aminoethylphosphonate aminotransferase</fullName>
        </alternativeName>
        <alternativeName>
            <fullName evidence="8">AEP transaminase</fullName>
            <shortName evidence="8">AEPT</shortName>
        </alternativeName>
    </domain>
    <domain>
        <recommendedName>
            <fullName evidence="7">Phosphonoacetaldehyde hydrolase</fullName>
            <shortName evidence="7">Phosphonatase</shortName>
            <ecNumber evidence="7">3.11.1.1</ecNumber>
        </recommendedName>
        <alternativeName>
            <fullName evidence="7">Phosphonoacetaldehyde phosphonohydrolase</fullName>
        </alternativeName>
    </domain>
</protein>
<keyword evidence="7" id="KW-0460">Magnesium</keyword>
<dbReference type="RefSeq" id="WP_082603202.1">
    <property type="nucleotide sequence ID" value="NZ_AZEE01000029.1"/>
</dbReference>
<feature type="active site" description="Nucleophile" evidence="7">
    <location>
        <position position="8"/>
    </location>
</feature>
<dbReference type="InterPro" id="IPR015422">
    <property type="entry name" value="PyrdxlP-dep_Trfase_small"/>
</dbReference>
<dbReference type="PANTHER" id="PTHR42778">
    <property type="entry name" value="2-AMINOETHYLPHOSPHONATE--PYRUVATE TRANSAMINASE"/>
    <property type="match status" value="1"/>
</dbReference>
<dbReference type="Gene3D" id="3.90.1150.10">
    <property type="entry name" value="Aspartate Aminotransferase, domain 1"/>
    <property type="match status" value="1"/>
</dbReference>
<comment type="cofactor">
    <cofactor evidence="7">
        <name>Mg(2+)</name>
        <dbReference type="ChEBI" id="CHEBI:18420"/>
    </cofactor>
    <text evidence="7">Binds 1 Mg(2+) ion per subunit.</text>
</comment>
<accession>A0A0R1M0V4</accession>
<comment type="catalytic activity">
    <reaction evidence="7">
        <text>phosphonoacetaldehyde + H2O = acetaldehyde + phosphate + H(+)</text>
        <dbReference type="Rhea" id="RHEA:18905"/>
        <dbReference type="ChEBI" id="CHEBI:15343"/>
        <dbReference type="ChEBI" id="CHEBI:15377"/>
        <dbReference type="ChEBI" id="CHEBI:15378"/>
        <dbReference type="ChEBI" id="CHEBI:43474"/>
        <dbReference type="ChEBI" id="CHEBI:58383"/>
        <dbReference type="EC" id="3.11.1.1"/>
    </reaction>
</comment>
<evidence type="ECO:0000256" key="6">
    <source>
        <dbReference type="ARBA" id="ARBA00049460"/>
    </source>
</evidence>
<dbReference type="GO" id="GO:0050194">
    <property type="term" value="F:phosphonoacetaldehyde hydrolase activity"/>
    <property type="evidence" value="ECO:0007669"/>
    <property type="project" value="UniProtKB-UniRule"/>
</dbReference>
<keyword evidence="4 8" id="KW-0663">Pyridoxal phosphate</keyword>
<dbReference type="NCBIfam" id="TIGR03301">
    <property type="entry name" value="PhnW-AepZ"/>
    <property type="match status" value="1"/>
</dbReference>
<sequence>MIEAIILDWAGTTVDYGSRAPIIAFKNAFAHYGIELSEATIRQDVGLDKMTHVRKMLQEPAIAETWEADHHDIPLATAAEKIYHQFQIEISKVLTETAQLKSGMTDLIRFADEHHIQLATTTGYTQTMLDQILPLAADQGYHPRYNITSEQTNHIGRPHADMVNLAMAKLNVTDPNHVIKVGDTINDILEGKNAGTFSIGVVDGGNLIGLSQSEFERLNIEDQDRYQAKATAILKEAGADDVVNNIADLIPLIESINDHQQEMPLLLTPGPLTTSRAVKETMLVDHGTWDDDYKELTQWVRHELVALGHASDEDYTTVLMQGSGSFGVEAALGTAVPKQDATLLIAANGAYGERMTEIADYLAIPYVVVDVPEDQTVTLSAVQTVLEQHPEITHFAMVHCETTTGILNPIETIIPVLADKGIVTIVDAMSSFGGVPIDLTALNVDYLVTSSNKCVQGVPGFSIVLAKRETLDLTQGNARSLALDLYAQYRCFEDNAGKWRFTSPTHVVYAFAKALHELNEEGGISARFRRYSTNESLLRQGMNDLGYELVIDENVQSPIITSFKYPIADFNFRAFYEYLKDRGFIIYPGKVSKCDSFRIGNIGEVSASDISRLLNLIETYTKDTLQLSVAR</sequence>
<gene>
    <name evidence="8" type="primary">phnW</name>
    <name evidence="7" type="synonym">phnX</name>
    <name evidence="10" type="ORF">FD04_GL001624</name>
</gene>
<feature type="binding site" evidence="7">
    <location>
        <position position="183"/>
    </location>
    <ligand>
        <name>Mg(2+)</name>
        <dbReference type="ChEBI" id="CHEBI:18420"/>
    </ligand>
</feature>
<comment type="caution">
    <text evidence="10">The sequence shown here is derived from an EMBL/GenBank/DDBJ whole genome shotgun (WGS) entry which is preliminary data.</text>
</comment>
<comment type="subunit">
    <text evidence="8">Homodimer.</text>
</comment>